<name>A0A369AT16_9FIRM</name>
<reference evidence="3 4" key="1">
    <citation type="submission" date="2018-07" db="EMBL/GenBank/DDBJ databases">
        <title>Genomic Encyclopedia of Type Strains, Phase IV (KMG-IV): sequencing the most valuable type-strain genomes for metagenomic binning, comparative biology and taxonomic classification.</title>
        <authorList>
            <person name="Goeker M."/>
        </authorList>
    </citation>
    <scope>NUCLEOTIDE SEQUENCE [LARGE SCALE GENOMIC DNA]</scope>
    <source>
        <strain evidence="3 4">DSM 27016</strain>
    </source>
</reference>
<evidence type="ECO:0000259" key="2">
    <source>
        <dbReference type="Pfam" id="PF02272"/>
    </source>
</evidence>
<dbReference type="Gene3D" id="3.10.310.30">
    <property type="match status" value="1"/>
</dbReference>
<dbReference type="Proteomes" id="UP000253034">
    <property type="component" value="Unassembled WGS sequence"/>
</dbReference>
<accession>A0A369AT16</accession>
<dbReference type="Pfam" id="PF02272">
    <property type="entry name" value="DHHA1"/>
    <property type="match status" value="1"/>
</dbReference>
<dbReference type="PANTHER" id="PTHR47618:SF1">
    <property type="entry name" value="BIFUNCTIONAL OLIGORIBONUCLEASE AND PAP PHOSPHATASE NRNA"/>
    <property type="match status" value="1"/>
</dbReference>
<dbReference type="InterPro" id="IPR003156">
    <property type="entry name" value="DHHA1_dom"/>
</dbReference>
<dbReference type="PANTHER" id="PTHR47618">
    <property type="entry name" value="BIFUNCTIONAL OLIGORIBONUCLEASE AND PAP PHOSPHATASE NRNA"/>
    <property type="match status" value="1"/>
</dbReference>
<feature type="domain" description="DDH" evidence="1">
    <location>
        <begin position="15"/>
        <end position="155"/>
    </location>
</feature>
<proteinExistence type="predicted"/>
<dbReference type="GO" id="GO:0003676">
    <property type="term" value="F:nucleic acid binding"/>
    <property type="evidence" value="ECO:0007669"/>
    <property type="project" value="InterPro"/>
</dbReference>
<dbReference type="Gene3D" id="3.90.1640.10">
    <property type="entry name" value="inorganic pyrophosphatase (n-terminal core)"/>
    <property type="match status" value="1"/>
</dbReference>
<dbReference type="SUPFAM" id="SSF64182">
    <property type="entry name" value="DHH phosphoesterases"/>
    <property type="match status" value="1"/>
</dbReference>
<gene>
    <name evidence="3" type="ORF">DFR58_12552</name>
</gene>
<dbReference type="InterPro" id="IPR038763">
    <property type="entry name" value="DHH_sf"/>
</dbReference>
<dbReference type="EMBL" id="QPJT01000025">
    <property type="protein sequence ID" value="RCX11406.1"/>
    <property type="molecule type" value="Genomic_DNA"/>
</dbReference>
<protein>
    <submittedName>
        <fullName evidence="3">Phosphoesterase RecJ-like protein</fullName>
    </submittedName>
</protein>
<evidence type="ECO:0000259" key="1">
    <source>
        <dbReference type="Pfam" id="PF01368"/>
    </source>
</evidence>
<sequence>MLEKIAAALRAAKSIAVMPHISVDGDGLGSSLALCMALVNMGREAVVYLEEEIPAMYEFLPGRSMVKVYDGNVKHFDVVAALDTGDIKRLGSRAKLLEVGSVTVNIDHHNTNSGFALLNYVDTEASAVGEIIYNMISLLKQSIDSSIATCLYTAISTDTGGFRFSNTTALTHRIAADLVDKGVNVSEISRRVFELTSIGKARLTGEAIKALELFDNGRVAVIVIKDDMIARSGAVEEDCEGIVNIGRSIKGVEVAAMIREKGNRQVKVNLRSNGDTDVSEIASAFSGGGHKRAAGFVAKAEVEHLKIELLGHIEKALKSN</sequence>
<evidence type="ECO:0000313" key="4">
    <source>
        <dbReference type="Proteomes" id="UP000253034"/>
    </source>
</evidence>
<dbReference type="InterPro" id="IPR001667">
    <property type="entry name" value="DDH_dom"/>
</dbReference>
<dbReference type="Pfam" id="PF01368">
    <property type="entry name" value="DHH"/>
    <property type="match status" value="1"/>
</dbReference>
<keyword evidence="4" id="KW-1185">Reference proteome</keyword>
<feature type="domain" description="DHHA1" evidence="2">
    <location>
        <begin position="224"/>
        <end position="303"/>
    </location>
</feature>
<dbReference type="AlphaFoldDB" id="A0A369AT16"/>
<comment type="caution">
    <text evidence="3">The sequence shown here is derived from an EMBL/GenBank/DDBJ whole genome shotgun (WGS) entry which is preliminary data.</text>
</comment>
<organism evidence="3 4">
    <name type="scientific">Anaerobacterium chartisolvens</name>
    <dbReference type="NCBI Taxonomy" id="1297424"/>
    <lineage>
        <taxon>Bacteria</taxon>
        <taxon>Bacillati</taxon>
        <taxon>Bacillota</taxon>
        <taxon>Clostridia</taxon>
        <taxon>Eubacteriales</taxon>
        <taxon>Oscillospiraceae</taxon>
        <taxon>Anaerobacterium</taxon>
    </lineage>
</organism>
<evidence type="ECO:0000313" key="3">
    <source>
        <dbReference type="EMBL" id="RCX11406.1"/>
    </source>
</evidence>
<dbReference type="InterPro" id="IPR051319">
    <property type="entry name" value="Oligoribo/pAp-PDE_c-di-AMP_PDE"/>
</dbReference>
<dbReference type="RefSeq" id="WP_242987710.1">
    <property type="nucleotide sequence ID" value="NZ_QPJT01000025.1"/>
</dbReference>